<comment type="caution">
    <text evidence="1">The sequence shown here is derived from an EMBL/GenBank/DDBJ whole genome shotgun (WGS) entry which is preliminary data.</text>
</comment>
<name>A0ABU3EXM7_9ENTE</name>
<dbReference type="RefSeq" id="WP_311821056.1">
    <property type="nucleotide sequence ID" value="NZ_JARPYF010000001.1"/>
</dbReference>
<dbReference type="Proteomes" id="UP001252875">
    <property type="component" value="Unassembled WGS sequence"/>
</dbReference>
<evidence type="ECO:0000313" key="1">
    <source>
        <dbReference type="EMBL" id="MDT2598696.1"/>
    </source>
</evidence>
<dbReference type="PANTHER" id="PTHR41317">
    <property type="entry name" value="PD-(D_E)XK NUCLEASE FAMILY TRANSPOSASE"/>
    <property type="match status" value="1"/>
</dbReference>
<protein>
    <submittedName>
        <fullName evidence="1">Rpn family recombination-promoting nuclease/putative transposase</fullName>
    </submittedName>
</protein>
<dbReference type="InterPro" id="IPR010106">
    <property type="entry name" value="RpnA"/>
</dbReference>
<evidence type="ECO:0000313" key="2">
    <source>
        <dbReference type="Proteomes" id="UP001252875"/>
    </source>
</evidence>
<proteinExistence type="predicted"/>
<dbReference type="NCBIfam" id="TIGR01784">
    <property type="entry name" value="T_den_put_tspse"/>
    <property type="match status" value="1"/>
</dbReference>
<sequence length="291" mass="33622">MKKYLPTNDLLFKKMLTSEDSLHILKAFVNDLLETDFKELQPKQTYHIDSYISNYEKAQKKPKIQYTEVDILATTEDGTQTTIECQIQPHDHFNSRALFYLIEAFRSSLGKKKSKNIIKDNLFSSLHPAYGINIIDFHLADAQGNALRRFRLLDEKTQQPFLGDQQEELLILCFLSLKSKNIQLNSAVHHWQTFLKTGEVATGAPEYIKEAKQRIDFYNLGREEQKMIMKIDKAEAISNAVMSTKAREGMELGIIKVARSMLKDELPLETISKYTGLSIEKLEELKREQEQ</sequence>
<keyword evidence="2" id="KW-1185">Reference proteome</keyword>
<gene>
    <name evidence="1" type="ORF">P7D85_02860</name>
</gene>
<dbReference type="EMBL" id="JARPYI010000001">
    <property type="protein sequence ID" value="MDT2598696.1"/>
    <property type="molecule type" value="Genomic_DNA"/>
</dbReference>
<accession>A0ABU3EXM7</accession>
<organism evidence="1 2">
    <name type="scientific">Enterococcus hulanensis</name>
    <dbReference type="NCBI Taxonomy" id="2559929"/>
    <lineage>
        <taxon>Bacteria</taxon>
        <taxon>Bacillati</taxon>
        <taxon>Bacillota</taxon>
        <taxon>Bacilli</taxon>
        <taxon>Lactobacillales</taxon>
        <taxon>Enterococcaceae</taxon>
        <taxon>Enterococcus</taxon>
    </lineage>
</organism>
<dbReference type="PANTHER" id="PTHR41317:SF1">
    <property type="entry name" value="PD-(D_E)XK NUCLEASE FAMILY TRANSPOSASE"/>
    <property type="match status" value="1"/>
</dbReference>
<reference evidence="1 2" key="1">
    <citation type="submission" date="2023-03" db="EMBL/GenBank/DDBJ databases">
        <authorList>
            <person name="Shen W."/>
            <person name="Cai J."/>
        </authorList>
    </citation>
    <scope>NUCLEOTIDE SEQUENCE [LARGE SCALE GENOMIC DNA]</scope>
    <source>
        <strain evidence="1 2">D6-4</strain>
    </source>
</reference>
<dbReference type="Pfam" id="PF12784">
    <property type="entry name" value="PDDEXK_2"/>
    <property type="match status" value="1"/>
</dbReference>